<feature type="region of interest" description="Disordered" evidence="1">
    <location>
        <begin position="646"/>
        <end position="733"/>
    </location>
</feature>
<dbReference type="EMBL" id="JAODUP010000264">
    <property type="protein sequence ID" value="KAK2154571.1"/>
    <property type="molecule type" value="Genomic_DNA"/>
</dbReference>
<keyword evidence="3" id="KW-1185">Reference proteome</keyword>
<protein>
    <submittedName>
        <fullName evidence="2">Uncharacterized protein</fullName>
    </submittedName>
</protein>
<evidence type="ECO:0000313" key="2">
    <source>
        <dbReference type="EMBL" id="KAK2154571.1"/>
    </source>
</evidence>
<feature type="compositionally biased region" description="Basic and acidic residues" evidence="1">
    <location>
        <begin position="675"/>
        <end position="690"/>
    </location>
</feature>
<organism evidence="2 3">
    <name type="scientific">Paralvinella palmiformis</name>
    <dbReference type="NCBI Taxonomy" id="53620"/>
    <lineage>
        <taxon>Eukaryota</taxon>
        <taxon>Metazoa</taxon>
        <taxon>Spiralia</taxon>
        <taxon>Lophotrochozoa</taxon>
        <taxon>Annelida</taxon>
        <taxon>Polychaeta</taxon>
        <taxon>Sedentaria</taxon>
        <taxon>Canalipalpata</taxon>
        <taxon>Terebellida</taxon>
        <taxon>Terebelliformia</taxon>
        <taxon>Alvinellidae</taxon>
        <taxon>Paralvinella</taxon>
    </lineage>
</organism>
<dbReference type="AlphaFoldDB" id="A0AAD9N4C6"/>
<dbReference type="Proteomes" id="UP001208570">
    <property type="component" value="Unassembled WGS sequence"/>
</dbReference>
<comment type="caution">
    <text evidence="2">The sequence shown here is derived from an EMBL/GenBank/DDBJ whole genome shotgun (WGS) entry which is preliminary data.</text>
</comment>
<evidence type="ECO:0000256" key="1">
    <source>
        <dbReference type="SAM" id="MobiDB-lite"/>
    </source>
</evidence>
<accession>A0AAD9N4C6</accession>
<evidence type="ECO:0000313" key="3">
    <source>
        <dbReference type="Proteomes" id="UP001208570"/>
    </source>
</evidence>
<name>A0AAD9N4C6_9ANNE</name>
<reference evidence="2" key="1">
    <citation type="journal article" date="2023" name="Mol. Biol. Evol.">
        <title>Third-Generation Sequencing Reveals the Adaptive Role of the Epigenome in Three Deep-Sea Polychaetes.</title>
        <authorList>
            <person name="Perez M."/>
            <person name="Aroh O."/>
            <person name="Sun Y."/>
            <person name="Lan Y."/>
            <person name="Juniper S.K."/>
            <person name="Young C.R."/>
            <person name="Angers B."/>
            <person name="Qian P.Y."/>
        </authorList>
    </citation>
    <scope>NUCLEOTIDE SEQUENCE</scope>
    <source>
        <strain evidence="2">P08H-3</strain>
    </source>
</reference>
<feature type="compositionally biased region" description="Polar residues" evidence="1">
    <location>
        <begin position="705"/>
        <end position="724"/>
    </location>
</feature>
<proteinExistence type="predicted"/>
<gene>
    <name evidence="2" type="ORF">LSH36_264g00040</name>
</gene>
<sequence>MKFKLRKSRTLTESHVIRTEDIIRKSKLEIASYKEITVKPFVRMMEALINGEGDQWSDQRRNMIKIPEKIVRFLETAKTYGSYSNKDHLLTIYTDCKGYLESRVRFTQTSMTLIEKIIIATKWIKDYMDERQEMVILKLPPSSITCRLGTVMELRTFGMDAKEERTSNILKISVDDVSSINNELVSLSELSNSILTITQQVVTNSKKIDESGGDLISTSDSRAKICIPAKCFNNEHTIHMQVERLTKVQAKKLKPKQLNKKHLRSVGPMCTIDLPEVDKSFKMFIPPPELDEKEDLANYLKNIKLLVNDGTEWNTEDTNCDVNALGEAAAEIINIETVTFFFSHKKDMLFVECCLKENLEKEIAAVQKRGFCSHSAPSPDFLLKTINGRAEINVSVTGDLNLRGGDVMIVFEKNLDTARHSDFLDGRVQPSSKMCGYVRFSITPEYMAQCLESNKDGYFSVMPITIVNRNQAEEKLVWWDTEIAKAAEIMKKEAVVLDNLPSLFRDVLKLDDGTIYDISHRHERRVKDILDAGITEWQRYEDFQETIDFWRKKEGEFDEIRSEIGSSEDEVDGFGRYQDFKEMTDFGRQNEGKFDEIRSEIGSDEDEVGGVSVSEVDDSSIEEDIQHYEPSEIELVASISTTKIRSLPLAIPRRMEEMSSSSDKSNVRHLNRSLSSEEGKNNLEYEKEPESETESFTFSSESESDGTYSHNTSYSSDFSASDNDFVTESEENG</sequence>